<dbReference type="OrthoDB" id="1039148at2"/>
<dbReference type="Proteomes" id="UP000297225">
    <property type="component" value="Unassembled WGS sequence"/>
</dbReference>
<organism evidence="1 2">
    <name type="scientific">Porphyromonas levii</name>
    <dbReference type="NCBI Taxonomy" id="28114"/>
    <lineage>
        <taxon>Bacteria</taxon>
        <taxon>Pseudomonadati</taxon>
        <taxon>Bacteroidota</taxon>
        <taxon>Bacteroidia</taxon>
        <taxon>Bacteroidales</taxon>
        <taxon>Porphyromonadaceae</taxon>
        <taxon>Porphyromonas</taxon>
    </lineage>
</organism>
<dbReference type="STRING" id="1122973.GCA_000379925_01988"/>
<accession>A0A4Y8WPR2</accession>
<name>A0A4Y8WPR2_9PORP</name>
<evidence type="ECO:0000313" key="2">
    <source>
        <dbReference type="Proteomes" id="UP000297225"/>
    </source>
</evidence>
<comment type="caution">
    <text evidence="1">The sequence shown here is derived from an EMBL/GenBank/DDBJ whole genome shotgun (WGS) entry which is preliminary data.</text>
</comment>
<dbReference type="AlphaFoldDB" id="A0A4Y8WPR2"/>
<sequence>MNEFKVLPNLEANYKKMRFYTLAFIVFCIIVTGLALVYSYMQVQEGKRNIYVLDKSGSMMLAIKQDAKISRPIEAREHVRRFHDLLLTLTPDDKAINDNLNSAIAMADNSAYVYYSDLAEKNYYQRIVNNDVVQTVLCDSIQVNMDTYPYSWRFYGKQRITRASVLVVRNFVSEGGLVDVVRSDNNPSGFMLTNFKVLDNSEIKSETRRTFGR</sequence>
<keyword evidence="2" id="KW-1185">Reference proteome</keyword>
<dbReference type="InterPro" id="IPR022276">
    <property type="entry name" value="Conjug_transposon_TraK"/>
</dbReference>
<evidence type="ECO:0000313" key="1">
    <source>
        <dbReference type="EMBL" id="TFH94348.1"/>
    </source>
</evidence>
<dbReference type="EMBL" id="SPNC01000136">
    <property type="protein sequence ID" value="TFH94348.1"/>
    <property type="molecule type" value="Genomic_DNA"/>
</dbReference>
<dbReference type="RefSeq" id="WP_134849323.1">
    <property type="nucleotide sequence ID" value="NZ_CP197400.1"/>
</dbReference>
<protein>
    <submittedName>
        <fullName evidence="1">Conjugative transposon protein TraK</fullName>
    </submittedName>
</protein>
<proteinExistence type="predicted"/>
<gene>
    <name evidence="1" type="primary">traK</name>
    <name evidence="1" type="ORF">E4P47_07895</name>
</gene>
<reference evidence="1 2" key="1">
    <citation type="submission" date="2019-03" db="EMBL/GenBank/DDBJ databases">
        <title>Porphyromonas levii Isolated from the Uterus of Dairy Cows.</title>
        <authorList>
            <person name="Francis A.M."/>
        </authorList>
    </citation>
    <scope>NUCLEOTIDE SEQUENCE [LARGE SCALE GENOMIC DNA]</scope>
    <source>
        <strain evidence="1 2">AF5678</strain>
    </source>
</reference>
<dbReference type="NCBIfam" id="TIGR03781">
    <property type="entry name" value="Bac_Flav_CT_K"/>
    <property type="match status" value="1"/>
</dbReference>